<accession>A0A6G7YD51</accession>
<dbReference type="Gene3D" id="1.10.443.10">
    <property type="entry name" value="Intergrase catalytic core"/>
    <property type="match status" value="1"/>
</dbReference>
<dbReference type="InterPro" id="IPR011010">
    <property type="entry name" value="DNA_brk_join_enz"/>
</dbReference>
<keyword evidence="4" id="KW-1185">Reference proteome</keyword>
<evidence type="ECO:0000313" key="4">
    <source>
        <dbReference type="Proteomes" id="UP000502035"/>
    </source>
</evidence>
<feature type="compositionally biased region" description="Basic and acidic residues" evidence="2">
    <location>
        <begin position="284"/>
        <end position="299"/>
    </location>
</feature>
<dbReference type="GO" id="GO:0003677">
    <property type="term" value="F:DNA binding"/>
    <property type="evidence" value="ECO:0007669"/>
    <property type="project" value="InterPro"/>
</dbReference>
<feature type="region of interest" description="Disordered" evidence="2">
    <location>
        <begin position="280"/>
        <end position="299"/>
    </location>
</feature>
<dbReference type="InterPro" id="IPR013762">
    <property type="entry name" value="Integrase-like_cat_sf"/>
</dbReference>
<evidence type="ECO:0000256" key="2">
    <source>
        <dbReference type="SAM" id="MobiDB-lite"/>
    </source>
</evidence>
<sequence length="447" mass="48877">MKARLFAWPADDRGWPVDPSTPLTAPEPLADFGNGPATAAVARTHTFESYVWDVWWPTLKDTFEDKNRLGHRRNAEVAVALLRYGARRGDLRIDSTRVAGQSIALADLVSDDLRWAVVQRRSINGRTAAANARLLSAAPADDAEVVDIALIPEVASVGTVRAFAVTVGMIIKAATASEYVHSDPMRGVMALAPKPKPSKVGARLVPTIDELFDLADAFAELGALMPDGRRTGERFRSLVLAGGTLGARPGELVAHRPEWVWCAGPPLVRFAKTEAAVYNAKEGSPGRREKGLKHRDEDEHRDVPALPEVLEALHLHLERGYGSVERTWLSRTGRGHLDWHNIRDTHWRPALERVFAGTAKDALVSATPKILRKTAITWWLESGVAPTVAADWAGHTEEVMRLYYASRASATWAVEADLLRLAREATSAGRPPLAGEVPRITEGRQAS</sequence>
<keyword evidence="1" id="KW-0233">DNA recombination</keyword>
<protein>
    <submittedName>
        <fullName evidence="3">Site-specific integrase</fullName>
    </submittedName>
</protein>
<dbReference type="SUPFAM" id="SSF56349">
    <property type="entry name" value="DNA breaking-rejoining enzymes"/>
    <property type="match status" value="1"/>
</dbReference>
<dbReference type="KEGG" id="npi:G7071_03960"/>
<organism evidence="3 4">
    <name type="scientific">Nocardioides piscis</name>
    <dbReference type="NCBI Taxonomy" id="2714938"/>
    <lineage>
        <taxon>Bacteria</taxon>
        <taxon>Bacillati</taxon>
        <taxon>Actinomycetota</taxon>
        <taxon>Actinomycetes</taxon>
        <taxon>Propionibacteriales</taxon>
        <taxon>Nocardioidaceae</taxon>
        <taxon>Nocardioides</taxon>
    </lineage>
</organism>
<dbReference type="GO" id="GO:0015074">
    <property type="term" value="P:DNA integration"/>
    <property type="evidence" value="ECO:0007669"/>
    <property type="project" value="InterPro"/>
</dbReference>
<evidence type="ECO:0000256" key="1">
    <source>
        <dbReference type="ARBA" id="ARBA00023172"/>
    </source>
</evidence>
<evidence type="ECO:0000313" key="3">
    <source>
        <dbReference type="EMBL" id="QIK74700.1"/>
    </source>
</evidence>
<reference evidence="3 4" key="1">
    <citation type="submission" date="2020-03" db="EMBL/GenBank/DDBJ databases">
        <title>Nocardioides sp. nov., isolated from fish.</title>
        <authorList>
            <person name="Hyun D.-W."/>
            <person name="Bae J.-W."/>
        </authorList>
    </citation>
    <scope>NUCLEOTIDE SEQUENCE [LARGE SCALE GENOMIC DNA]</scope>
    <source>
        <strain evidence="3 4">HDW12A</strain>
    </source>
</reference>
<dbReference type="EMBL" id="CP049866">
    <property type="protein sequence ID" value="QIK74700.1"/>
    <property type="molecule type" value="Genomic_DNA"/>
</dbReference>
<dbReference type="RefSeq" id="WP_166315128.1">
    <property type="nucleotide sequence ID" value="NZ_CP049866.1"/>
</dbReference>
<name>A0A6G7YD51_9ACTN</name>
<dbReference type="CDD" id="cd00397">
    <property type="entry name" value="DNA_BRE_C"/>
    <property type="match status" value="1"/>
</dbReference>
<gene>
    <name evidence="3" type="ORF">G7071_03960</name>
</gene>
<proteinExistence type="predicted"/>
<dbReference type="AlphaFoldDB" id="A0A6G7YD51"/>
<dbReference type="GO" id="GO:0006310">
    <property type="term" value="P:DNA recombination"/>
    <property type="evidence" value="ECO:0007669"/>
    <property type="project" value="UniProtKB-KW"/>
</dbReference>
<dbReference type="Proteomes" id="UP000502035">
    <property type="component" value="Chromosome"/>
</dbReference>